<keyword evidence="4" id="KW-0067">ATP-binding</keyword>
<evidence type="ECO:0000256" key="3">
    <source>
        <dbReference type="ARBA" id="ARBA00022741"/>
    </source>
</evidence>
<dbReference type="SUPFAM" id="SSF90123">
    <property type="entry name" value="ABC transporter transmembrane region"/>
    <property type="match status" value="1"/>
</dbReference>
<evidence type="ECO:0000313" key="9">
    <source>
        <dbReference type="EMBL" id="KKR86326.1"/>
    </source>
</evidence>
<dbReference type="Proteomes" id="UP000034616">
    <property type="component" value="Unassembled WGS sequence"/>
</dbReference>
<organism evidence="9 10">
    <name type="scientific">Candidatus Uhrbacteria bacterium GW2011_GWC2_41_11</name>
    <dbReference type="NCBI Taxonomy" id="1618985"/>
    <lineage>
        <taxon>Bacteria</taxon>
        <taxon>Candidatus Uhriibacteriota</taxon>
    </lineage>
</organism>
<feature type="domain" description="ABC transporter" evidence="8">
    <location>
        <begin position="363"/>
        <end position="617"/>
    </location>
</feature>
<protein>
    <recommendedName>
        <fullName evidence="8">ABC transporter domain-containing protein</fullName>
    </recommendedName>
</protein>
<accession>A0A0G0UFW1</accession>
<feature type="transmembrane region" description="Helical" evidence="7">
    <location>
        <begin position="50"/>
        <end position="68"/>
    </location>
</feature>
<dbReference type="AlphaFoldDB" id="A0A0G0UFW1"/>
<dbReference type="GO" id="GO:0016887">
    <property type="term" value="F:ATP hydrolysis activity"/>
    <property type="evidence" value="ECO:0007669"/>
    <property type="project" value="InterPro"/>
</dbReference>
<dbReference type="GO" id="GO:0005524">
    <property type="term" value="F:ATP binding"/>
    <property type="evidence" value="ECO:0007669"/>
    <property type="project" value="UniProtKB-KW"/>
</dbReference>
<evidence type="ECO:0000313" key="10">
    <source>
        <dbReference type="Proteomes" id="UP000034616"/>
    </source>
</evidence>
<dbReference type="InterPro" id="IPR003593">
    <property type="entry name" value="AAA+_ATPase"/>
</dbReference>
<evidence type="ECO:0000256" key="5">
    <source>
        <dbReference type="ARBA" id="ARBA00022989"/>
    </source>
</evidence>
<dbReference type="GO" id="GO:0005886">
    <property type="term" value="C:plasma membrane"/>
    <property type="evidence" value="ECO:0007669"/>
    <property type="project" value="UniProtKB-SubCell"/>
</dbReference>
<evidence type="ECO:0000256" key="7">
    <source>
        <dbReference type="SAM" id="Phobius"/>
    </source>
</evidence>
<reference evidence="9 10" key="1">
    <citation type="journal article" date="2015" name="Nature">
        <title>rRNA introns, odd ribosomes, and small enigmatic genomes across a large radiation of phyla.</title>
        <authorList>
            <person name="Brown C.T."/>
            <person name="Hug L.A."/>
            <person name="Thomas B.C."/>
            <person name="Sharon I."/>
            <person name="Castelle C.J."/>
            <person name="Singh A."/>
            <person name="Wilkins M.J."/>
            <person name="Williams K.H."/>
            <person name="Banfield J.F."/>
        </authorList>
    </citation>
    <scope>NUCLEOTIDE SEQUENCE [LARGE SCALE GENOMIC DNA]</scope>
</reference>
<dbReference type="InterPro" id="IPR039421">
    <property type="entry name" value="Type_1_exporter"/>
</dbReference>
<evidence type="ECO:0000259" key="8">
    <source>
        <dbReference type="PROSITE" id="PS50893"/>
    </source>
</evidence>
<proteinExistence type="predicted"/>
<dbReference type="PANTHER" id="PTHR24221:SF654">
    <property type="entry name" value="ATP-BINDING CASSETTE SUB-FAMILY B MEMBER 6"/>
    <property type="match status" value="1"/>
</dbReference>
<dbReference type="InterPro" id="IPR003439">
    <property type="entry name" value="ABC_transporter-like_ATP-bd"/>
</dbReference>
<feature type="transmembrane region" description="Helical" evidence="7">
    <location>
        <begin position="80"/>
        <end position="100"/>
    </location>
</feature>
<gene>
    <name evidence="9" type="ORF">UU35_C0015G0021</name>
</gene>
<keyword evidence="2 7" id="KW-0812">Transmembrane</keyword>
<name>A0A0G0UFW1_9BACT</name>
<dbReference type="InterPro" id="IPR036640">
    <property type="entry name" value="ABC1_TM_sf"/>
</dbReference>
<dbReference type="EMBL" id="LCAH01000015">
    <property type="protein sequence ID" value="KKR86326.1"/>
    <property type="molecule type" value="Genomic_DNA"/>
</dbReference>
<dbReference type="SUPFAM" id="SSF52540">
    <property type="entry name" value="P-loop containing nucleoside triphosphate hydrolases"/>
    <property type="match status" value="1"/>
</dbReference>
<feature type="transmembrane region" description="Helical" evidence="7">
    <location>
        <begin position="161"/>
        <end position="182"/>
    </location>
</feature>
<evidence type="ECO:0000256" key="2">
    <source>
        <dbReference type="ARBA" id="ARBA00022692"/>
    </source>
</evidence>
<feature type="transmembrane region" description="Helical" evidence="7">
    <location>
        <begin position="263"/>
        <end position="288"/>
    </location>
</feature>
<evidence type="ECO:0000256" key="1">
    <source>
        <dbReference type="ARBA" id="ARBA00004651"/>
    </source>
</evidence>
<dbReference type="PANTHER" id="PTHR24221">
    <property type="entry name" value="ATP-BINDING CASSETTE SUB-FAMILY B"/>
    <property type="match status" value="1"/>
</dbReference>
<comment type="caution">
    <text evidence="9">The sequence shown here is derived from an EMBL/GenBank/DDBJ whole genome shotgun (WGS) entry which is preliminary data.</text>
</comment>
<keyword evidence="5 7" id="KW-1133">Transmembrane helix</keyword>
<sequence>MSQEIIDVEDRYATRNWREYLREFRESWRVYQWVFWELISADSRKWMKRMTIALVCGVGFITAQSWALRHVFDGVIRQDMPRLLIGFGFFLICLFGQAIAQHYQAIFREWALGLNMGQLDRRTSELFFGKSLGQHLNEGGVLSSANVEKGRGRVIELENMLLFEGLGVVISLMVSFLCLWFVSPVAGSLMTFLLLNYLFWLVYLNQRVNFVCGPIDAEFRRLNRHRVERWDMVERVKTMGKEQEEIDQMSEWFENAINRDRNFWIWFIRVTTLRGLVNYAVLFLVMAYGASQVWHGHWEAGLLYPLFSWSRYVSDNLWRIGQIEHQLNWNMPAVRSLKEALTLQPDISDGSEEISINGKGVRIEFDGVSHEYLGSTKDERDSSLRTEFSVLKNVSFSVEPGEKVALIGPSGAGKTTIMRLLFRAMDPSRGSIRVNGLDLRHIQIRSWLRYIGYIAQQPQVFEGTIASNLLYGVQSERQSQVTENDLWKVVKRLQIHFGKRLTHGLQTRVGRHGLKLSGGQAQRLMIGAAAAREPRFMIIDEATSSLDSTTERQVQQGLAEVLGEGMGALIIAHRLSTVRDLCGKFVVLRPIDGVQGEEAQIEAVASSFEELYLLSSTFRQLADDQGIHF</sequence>
<dbReference type="PROSITE" id="PS50893">
    <property type="entry name" value="ABC_TRANSPORTER_2"/>
    <property type="match status" value="1"/>
</dbReference>
<dbReference type="InterPro" id="IPR027417">
    <property type="entry name" value="P-loop_NTPase"/>
</dbReference>
<dbReference type="Pfam" id="PF00005">
    <property type="entry name" value="ABC_tran"/>
    <property type="match status" value="1"/>
</dbReference>
<keyword evidence="6 7" id="KW-0472">Membrane</keyword>
<evidence type="ECO:0000256" key="6">
    <source>
        <dbReference type="ARBA" id="ARBA00023136"/>
    </source>
</evidence>
<feature type="transmembrane region" description="Helical" evidence="7">
    <location>
        <begin position="188"/>
        <end position="204"/>
    </location>
</feature>
<dbReference type="GO" id="GO:0042626">
    <property type="term" value="F:ATPase-coupled transmembrane transporter activity"/>
    <property type="evidence" value="ECO:0007669"/>
    <property type="project" value="TreeGrafter"/>
</dbReference>
<dbReference type="Gene3D" id="3.40.50.300">
    <property type="entry name" value="P-loop containing nucleotide triphosphate hydrolases"/>
    <property type="match status" value="1"/>
</dbReference>
<evidence type="ECO:0000256" key="4">
    <source>
        <dbReference type="ARBA" id="ARBA00022840"/>
    </source>
</evidence>
<dbReference type="Gene3D" id="1.20.1560.10">
    <property type="entry name" value="ABC transporter type 1, transmembrane domain"/>
    <property type="match status" value="1"/>
</dbReference>
<keyword evidence="3" id="KW-0547">Nucleotide-binding</keyword>
<comment type="subcellular location">
    <subcellularLocation>
        <location evidence="1">Cell membrane</location>
        <topology evidence="1">Multi-pass membrane protein</topology>
    </subcellularLocation>
</comment>
<dbReference type="PROSITE" id="PS00211">
    <property type="entry name" value="ABC_TRANSPORTER_1"/>
    <property type="match status" value="1"/>
</dbReference>
<dbReference type="InterPro" id="IPR017871">
    <property type="entry name" value="ABC_transporter-like_CS"/>
</dbReference>
<dbReference type="SMART" id="SM00382">
    <property type="entry name" value="AAA"/>
    <property type="match status" value="1"/>
</dbReference>